<comment type="caution">
    <text evidence="1">The sequence shown here is derived from an EMBL/GenBank/DDBJ whole genome shotgun (WGS) entry which is preliminary data.</text>
</comment>
<dbReference type="EMBL" id="VTOW01000009">
    <property type="protein sequence ID" value="NKE73608.1"/>
    <property type="molecule type" value="Genomic_DNA"/>
</dbReference>
<protein>
    <recommendedName>
        <fullName evidence="3">Helix-turn-helix domain-containing protein</fullName>
    </recommendedName>
</protein>
<evidence type="ECO:0008006" key="3">
    <source>
        <dbReference type="Google" id="ProtNLM"/>
    </source>
</evidence>
<gene>
    <name evidence="1" type="ORF">MNODULE_22890</name>
</gene>
<accession>A0A7X6DVP1</accession>
<keyword evidence="2" id="KW-1185">Reference proteome</keyword>
<name>A0A7X6DVP1_9BACT</name>
<reference evidence="1 2" key="1">
    <citation type="journal article" date="2020" name="Nature">
        <title>Bacterial chemolithoautotrophy via manganese oxidation.</title>
        <authorList>
            <person name="Yu H."/>
            <person name="Leadbetter J.R."/>
        </authorList>
    </citation>
    <scope>NUCLEOTIDE SEQUENCE [LARGE SCALE GENOMIC DNA]</scope>
    <source>
        <strain evidence="1 2">Mn-1</strain>
    </source>
</reference>
<proteinExistence type="predicted"/>
<dbReference type="Proteomes" id="UP000534783">
    <property type="component" value="Unassembled WGS sequence"/>
</dbReference>
<sequence length="168" mass="18425">MTDRKGNLKRFRSEPPMPSIDQISPLLSTLKPTAQSTLIQLWVHTVDDEVIASHADLAAWTGIKSRNTIRSAVRELLDKGWIKVVKPGQEGSPSVYRILIVGKGAVHSPPSTVPTISLTAENQLLLAAIKRSLPPAAWSLVRREASLTKESEDDVIVKRYFGPGRLNG</sequence>
<dbReference type="AlphaFoldDB" id="A0A7X6DVP1"/>
<organism evidence="1 2">
    <name type="scientific">Candidatus Manganitrophus noduliformans</name>
    <dbReference type="NCBI Taxonomy" id="2606439"/>
    <lineage>
        <taxon>Bacteria</taxon>
        <taxon>Pseudomonadati</taxon>
        <taxon>Nitrospirota</taxon>
        <taxon>Nitrospiria</taxon>
        <taxon>Candidatus Troglogloeales</taxon>
        <taxon>Candidatus Manganitrophaceae</taxon>
        <taxon>Candidatus Manganitrophus</taxon>
    </lineage>
</organism>
<evidence type="ECO:0000313" key="2">
    <source>
        <dbReference type="Proteomes" id="UP000534783"/>
    </source>
</evidence>
<evidence type="ECO:0000313" key="1">
    <source>
        <dbReference type="EMBL" id="NKE73608.1"/>
    </source>
</evidence>